<protein>
    <recommendedName>
        <fullName evidence="11">Aminopeptidase</fullName>
        <ecNumber evidence="11">3.4.11.-</ecNumber>
    </recommendedName>
</protein>
<evidence type="ECO:0000256" key="6">
    <source>
        <dbReference type="ARBA" id="ARBA00022833"/>
    </source>
</evidence>
<dbReference type="InterPro" id="IPR042097">
    <property type="entry name" value="Aminopeptidase_N-like_N_sf"/>
</dbReference>
<dbReference type="Gene3D" id="1.10.390.10">
    <property type="entry name" value="Neutral Protease Domain 2"/>
    <property type="match status" value="1"/>
</dbReference>
<keyword evidence="16" id="KW-1185">Reference proteome</keyword>
<dbReference type="SUPFAM" id="SSF63737">
    <property type="entry name" value="Leukotriene A4 hydrolase N-terminal domain"/>
    <property type="match status" value="1"/>
</dbReference>
<evidence type="ECO:0000256" key="10">
    <source>
        <dbReference type="PIRSR" id="PIRSR634016-4"/>
    </source>
</evidence>
<evidence type="ECO:0000256" key="1">
    <source>
        <dbReference type="ARBA" id="ARBA00010136"/>
    </source>
</evidence>
<accession>A0A4C2EF62</accession>
<dbReference type="PANTHER" id="PTHR11533:SF174">
    <property type="entry name" value="PUROMYCIN-SENSITIVE AMINOPEPTIDASE-RELATED"/>
    <property type="match status" value="1"/>
</dbReference>
<dbReference type="FunFam" id="2.60.40.1730:FF:000002">
    <property type="entry name" value="Aminopeptidase"/>
    <property type="match status" value="1"/>
</dbReference>
<keyword evidence="6 9" id="KW-0862">Zinc</keyword>
<dbReference type="AlphaFoldDB" id="A0A4C2EF62"/>
<dbReference type="GO" id="GO:0070006">
    <property type="term" value="F:metalloaminopeptidase activity"/>
    <property type="evidence" value="ECO:0007669"/>
    <property type="project" value="TreeGrafter"/>
</dbReference>
<dbReference type="Pfam" id="PF11838">
    <property type="entry name" value="ERAP1_C"/>
    <property type="match status" value="1"/>
</dbReference>
<dbReference type="FunFam" id="1.25.50.20:FF:000002">
    <property type="entry name" value="Aminopeptidase"/>
    <property type="match status" value="1"/>
</dbReference>
<dbReference type="InterPro" id="IPR045357">
    <property type="entry name" value="Aminopeptidase_N-like_N"/>
</dbReference>
<dbReference type="Proteomes" id="UP000301737">
    <property type="component" value="Unassembled WGS sequence"/>
</dbReference>
<organism evidence="15 16">
    <name type="scientific">Zygosaccharomyces mellis</name>
    <dbReference type="NCBI Taxonomy" id="42258"/>
    <lineage>
        <taxon>Eukaryota</taxon>
        <taxon>Fungi</taxon>
        <taxon>Dikarya</taxon>
        <taxon>Ascomycota</taxon>
        <taxon>Saccharomycotina</taxon>
        <taxon>Saccharomycetes</taxon>
        <taxon>Saccharomycetales</taxon>
        <taxon>Saccharomycetaceae</taxon>
        <taxon>Zygosaccharomyces</taxon>
    </lineage>
</organism>
<evidence type="ECO:0000256" key="2">
    <source>
        <dbReference type="ARBA" id="ARBA00022438"/>
    </source>
</evidence>
<dbReference type="GO" id="GO:0042277">
    <property type="term" value="F:peptide binding"/>
    <property type="evidence" value="ECO:0007669"/>
    <property type="project" value="TreeGrafter"/>
</dbReference>
<evidence type="ECO:0000313" key="15">
    <source>
        <dbReference type="EMBL" id="GCF01520.1"/>
    </source>
</evidence>
<evidence type="ECO:0000259" key="13">
    <source>
        <dbReference type="Pfam" id="PF11838"/>
    </source>
</evidence>
<evidence type="ECO:0000313" key="16">
    <source>
        <dbReference type="Proteomes" id="UP000301737"/>
    </source>
</evidence>
<keyword evidence="5 11" id="KW-0378">Hydrolase</keyword>
<comment type="caution">
    <text evidence="15">The sequence shown here is derived from an EMBL/GenBank/DDBJ whole genome shotgun (WGS) entry which is preliminary data.</text>
</comment>
<gene>
    <name evidence="15" type="primary">APE2</name>
    <name evidence="15" type="ORF">ZYGM_001069</name>
</gene>
<feature type="binding site" evidence="9">
    <location>
        <position position="380"/>
    </location>
    <ligand>
        <name>Zn(2+)</name>
        <dbReference type="ChEBI" id="CHEBI:29105"/>
        <note>catalytic</note>
    </ligand>
</feature>
<dbReference type="InterPro" id="IPR034016">
    <property type="entry name" value="M1_APN-typ"/>
</dbReference>
<dbReference type="EC" id="3.4.11.-" evidence="11"/>
<evidence type="ECO:0000256" key="5">
    <source>
        <dbReference type="ARBA" id="ARBA00022801"/>
    </source>
</evidence>
<dbReference type="InterPro" id="IPR050344">
    <property type="entry name" value="Peptidase_M1_aminopeptidases"/>
</dbReference>
<evidence type="ECO:0000259" key="12">
    <source>
        <dbReference type="Pfam" id="PF01433"/>
    </source>
</evidence>
<dbReference type="InterPro" id="IPR001930">
    <property type="entry name" value="Peptidase_M1"/>
</dbReference>
<dbReference type="PRINTS" id="PR00756">
    <property type="entry name" value="ALADIPTASE"/>
</dbReference>
<dbReference type="PANTHER" id="PTHR11533">
    <property type="entry name" value="PROTEASE M1 ZINC METALLOPROTEASE"/>
    <property type="match status" value="1"/>
</dbReference>
<comment type="similarity">
    <text evidence="1 11">Belongs to the peptidase M1 family.</text>
</comment>
<evidence type="ECO:0000256" key="3">
    <source>
        <dbReference type="ARBA" id="ARBA00022670"/>
    </source>
</evidence>
<dbReference type="GO" id="GO:0016020">
    <property type="term" value="C:membrane"/>
    <property type="evidence" value="ECO:0007669"/>
    <property type="project" value="TreeGrafter"/>
</dbReference>
<dbReference type="Gene3D" id="2.60.40.1910">
    <property type="match status" value="1"/>
</dbReference>
<dbReference type="InterPro" id="IPR024571">
    <property type="entry name" value="ERAP1-like_C_dom"/>
</dbReference>
<evidence type="ECO:0000259" key="14">
    <source>
        <dbReference type="Pfam" id="PF17900"/>
    </source>
</evidence>
<feature type="site" description="Transition state stabilizer" evidence="10">
    <location>
        <position position="466"/>
    </location>
</feature>
<feature type="domain" description="Aminopeptidase N-like N-terminal" evidence="14">
    <location>
        <begin position="91"/>
        <end position="274"/>
    </location>
</feature>
<dbReference type="FunFam" id="1.10.390.10:FF:000001">
    <property type="entry name" value="Aminopeptidase"/>
    <property type="match status" value="1"/>
</dbReference>
<proteinExistence type="inferred from homology"/>
<sequence>MLLGTVSRRFLTPLGSKCMPLVGQHQVRLNSARAIKPVALERTIKTPIGRMAPAASTKRYFFRESCHKCQKASQYAAVSANREVLPTNVIPLHYDLRLEPDFQTFKFGGHLKLDLQVNDPKVDSIWLNSLDIDIHSAALAGGIQTAEIKHNNDEQVTEFKFPQGTIARSGEKVTLEIIYTGELNDYMAGFYRAKYEDKLTGETKYMATTQMEATDARRAFPCYDEPNRKATFDITLVSESQLTHLSNMDVKNESVENGKKVTSFNTTPKMSTYLVAFIVAELKYVENNSFRIPVRCYATPGYEHHGQFAADLTAKTLAFFEKTFGIEYPLPKMDNVAVHEFAAGAMENWGLVTYRVVDVLLDKENSTLDRIQRVAEVIQHELAHQWFGNLVTMDWWEGLWLNEGFATWMSWYSCNEFEPEWKVWEEYVADTLQHALALDSLRSSHPIEVPVKRADEINQIFDAISYSKGSSVLRMVSKWLGEDVFIKGVSKYLQNFKYSNARTGDLWDSLSEASGKDVRKVMDIWTGKVGYPVISVEEDGNKINFTQNRYLSTGDLKPEEDETLYPVFLSLATNEGVDTSLVLDGRSKSVTLQDPSFFKVNSAQSGIYITSYSDERWAKFGQQADLLSVEDRVGLVADSKALSASGYTSTKNFLNLVSQWDNEKSFVVWEQILGSLSSLKAAWIFEPQETKEALNNFTRKLVSPKAHNLGWKFSTNDSFATQRLKVAMFGAAAGARDSEVEKSAIDMFTKYAAGDKNAIPALIKPIVFNTAARVGGVDNYEKILHIFKNPVSTDEKLVALRTLGRFEDPKLLQRTLGYLTDGTVLNQDIYIPMQGMRTHKQGIETLWSWLQTNWEDISKRLPPGMSMLGSIVIISTSAFTSLELVDQIKKFFTHKSTKGFDQSLAQSLDIIVSKAKWVNRDREVVNNYLKENGYF</sequence>
<dbReference type="InterPro" id="IPR027268">
    <property type="entry name" value="Peptidase_M4/M1_CTD_sf"/>
</dbReference>
<dbReference type="GO" id="GO:0005737">
    <property type="term" value="C:cytoplasm"/>
    <property type="evidence" value="ECO:0007669"/>
    <property type="project" value="TreeGrafter"/>
</dbReference>
<dbReference type="Gene3D" id="2.60.40.1730">
    <property type="entry name" value="tricorn interacting facor f3 domain"/>
    <property type="match status" value="1"/>
</dbReference>
<evidence type="ECO:0000256" key="11">
    <source>
        <dbReference type="RuleBase" id="RU364040"/>
    </source>
</evidence>
<evidence type="ECO:0000256" key="8">
    <source>
        <dbReference type="PIRSR" id="PIRSR634016-1"/>
    </source>
</evidence>
<comment type="cofactor">
    <cofactor evidence="9 11">
        <name>Zn(2+)</name>
        <dbReference type="ChEBI" id="CHEBI:29105"/>
    </cofactor>
    <text evidence="9 11">Binds 1 zinc ion per subunit.</text>
</comment>
<dbReference type="SUPFAM" id="SSF55486">
    <property type="entry name" value="Metalloproteases ('zincins'), catalytic domain"/>
    <property type="match status" value="1"/>
</dbReference>
<dbReference type="GO" id="GO:0043171">
    <property type="term" value="P:peptide catabolic process"/>
    <property type="evidence" value="ECO:0007669"/>
    <property type="project" value="TreeGrafter"/>
</dbReference>
<keyword evidence="4 9" id="KW-0479">Metal-binding</keyword>
<dbReference type="GO" id="GO:0006508">
    <property type="term" value="P:proteolysis"/>
    <property type="evidence" value="ECO:0007669"/>
    <property type="project" value="UniProtKB-KW"/>
</dbReference>
<dbReference type="FunFam" id="2.60.40.1910:FF:000004">
    <property type="entry name" value="Aminopeptidase"/>
    <property type="match status" value="1"/>
</dbReference>
<dbReference type="Pfam" id="PF01433">
    <property type="entry name" value="Peptidase_M1"/>
    <property type="match status" value="1"/>
</dbReference>
<feature type="binding site" evidence="9">
    <location>
        <position position="384"/>
    </location>
    <ligand>
        <name>Zn(2+)</name>
        <dbReference type="ChEBI" id="CHEBI:29105"/>
        <note>catalytic</note>
    </ligand>
</feature>
<keyword evidence="3 11" id="KW-0645">Protease</keyword>
<dbReference type="Pfam" id="PF17900">
    <property type="entry name" value="Peptidase_M1_N"/>
    <property type="match status" value="1"/>
</dbReference>
<dbReference type="EMBL" id="BIMX01000034">
    <property type="protein sequence ID" value="GCF01520.1"/>
    <property type="molecule type" value="Genomic_DNA"/>
</dbReference>
<feature type="active site" description="Proton acceptor" evidence="8">
    <location>
        <position position="381"/>
    </location>
</feature>
<keyword evidence="2 11" id="KW-0031">Aminopeptidase</keyword>
<keyword evidence="7 11" id="KW-0482">Metalloprotease</keyword>
<evidence type="ECO:0000256" key="4">
    <source>
        <dbReference type="ARBA" id="ARBA00022723"/>
    </source>
</evidence>
<dbReference type="Gene3D" id="1.25.50.20">
    <property type="match status" value="1"/>
</dbReference>
<reference evidence="15 16" key="1">
    <citation type="submission" date="2019-01" db="EMBL/GenBank/DDBJ databases">
        <title>Draft Genome Sequencing of Zygosaccharomyces mellis Ca-7.</title>
        <authorList>
            <person name="Shiwa Y."/>
            <person name="Kanesaki Y."/>
            <person name="Ishige T."/>
            <person name="Mura K."/>
            <person name="Hori T."/>
            <person name="Tamura T."/>
        </authorList>
    </citation>
    <scope>NUCLEOTIDE SEQUENCE [LARGE SCALE GENOMIC DNA]</scope>
    <source>
        <strain evidence="15 16">Ca-7</strain>
    </source>
</reference>
<feature type="domain" description="ERAP1-like C-terminal" evidence="13">
    <location>
        <begin position="597"/>
        <end position="911"/>
    </location>
</feature>
<dbReference type="OrthoDB" id="10031169at2759"/>
<evidence type="ECO:0000256" key="7">
    <source>
        <dbReference type="ARBA" id="ARBA00023049"/>
    </source>
</evidence>
<feature type="binding site" evidence="9">
    <location>
        <position position="403"/>
    </location>
    <ligand>
        <name>Zn(2+)</name>
        <dbReference type="ChEBI" id="CHEBI:29105"/>
        <note>catalytic</note>
    </ligand>
</feature>
<dbReference type="CDD" id="cd09601">
    <property type="entry name" value="M1_APN-Q_like"/>
    <property type="match status" value="1"/>
</dbReference>
<evidence type="ECO:0000256" key="9">
    <source>
        <dbReference type="PIRSR" id="PIRSR634016-3"/>
    </source>
</evidence>
<dbReference type="InterPro" id="IPR014782">
    <property type="entry name" value="Peptidase_M1_dom"/>
</dbReference>
<dbReference type="GO" id="GO:0008270">
    <property type="term" value="F:zinc ion binding"/>
    <property type="evidence" value="ECO:0007669"/>
    <property type="project" value="UniProtKB-UniRule"/>
</dbReference>
<feature type="domain" description="Peptidase M1 membrane alanine aminopeptidase" evidence="12">
    <location>
        <begin position="308"/>
        <end position="525"/>
    </location>
</feature>
<name>A0A4C2EF62_9SACH</name>